<feature type="region of interest" description="Disordered" evidence="1">
    <location>
        <begin position="189"/>
        <end position="216"/>
    </location>
</feature>
<protein>
    <submittedName>
        <fullName evidence="2">Ferredoxin:glutaredoxin reductase</fullName>
    </submittedName>
</protein>
<dbReference type="EMBL" id="BPLF01000001">
    <property type="protein sequence ID" value="GIX61572.1"/>
    <property type="molecule type" value="Genomic_DNA"/>
</dbReference>
<proteinExistence type="predicted"/>
<gene>
    <name evidence="2" type="ORF">BcabD6B2_10070</name>
</gene>
<feature type="compositionally biased region" description="Basic residues" evidence="1">
    <location>
        <begin position="201"/>
        <end position="216"/>
    </location>
</feature>
<accession>A0AAV4LPP3</accession>
<dbReference type="GeneID" id="94193055"/>
<dbReference type="AlphaFoldDB" id="A0AAV4LPP3"/>
<dbReference type="RefSeq" id="XP_067713643.1">
    <property type="nucleotide sequence ID" value="XM_067857542.1"/>
</dbReference>
<evidence type="ECO:0000313" key="3">
    <source>
        <dbReference type="Proteomes" id="UP001497744"/>
    </source>
</evidence>
<evidence type="ECO:0000256" key="1">
    <source>
        <dbReference type="SAM" id="MobiDB-lite"/>
    </source>
</evidence>
<comment type="caution">
    <text evidence="2">The sequence shown here is derived from an EMBL/GenBank/DDBJ whole genome shotgun (WGS) entry which is preliminary data.</text>
</comment>
<sequence>MHHVVRREPVRQLAQLLAQQRVVDFVPRAPLVRRLQRQVQRVRRRRVDLHRQLLLRVLVDRVRVHPGRRRCVRHLRQLPRLAALLHHGGGDLRQQRPAPLRVRRRSFPLDAAGCLHDRRDPQCEVAHIRRVQARQAALHLAQDVAEARVHQRSAAFHRPSGQVLERLVQLVGLGQPAWRQKAVAVVRAAEHPPRQRALCPPRRRRPHQRKHFARAG</sequence>
<evidence type="ECO:0000313" key="2">
    <source>
        <dbReference type="EMBL" id="GIX61572.1"/>
    </source>
</evidence>
<keyword evidence="3" id="KW-1185">Reference proteome</keyword>
<name>A0AAV4LPP3_BABCB</name>
<dbReference type="Proteomes" id="UP001497744">
    <property type="component" value="Unassembled WGS sequence"/>
</dbReference>
<organism evidence="2 3">
    <name type="scientific">Babesia caballi</name>
    <dbReference type="NCBI Taxonomy" id="5871"/>
    <lineage>
        <taxon>Eukaryota</taxon>
        <taxon>Sar</taxon>
        <taxon>Alveolata</taxon>
        <taxon>Apicomplexa</taxon>
        <taxon>Aconoidasida</taxon>
        <taxon>Piroplasmida</taxon>
        <taxon>Babesiidae</taxon>
        <taxon>Babesia</taxon>
    </lineage>
</organism>
<reference evidence="2 3" key="1">
    <citation type="submission" date="2021-06" db="EMBL/GenBank/DDBJ databases">
        <title>Genome sequence of Babesia caballi.</title>
        <authorList>
            <person name="Yamagishi J."/>
            <person name="Kidaka T."/>
            <person name="Ochi A."/>
        </authorList>
    </citation>
    <scope>NUCLEOTIDE SEQUENCE [LARGE SCALE GENOMIC DNA]</scope>
    <source>
        <strain evidence="2">USDA-D6B2</strain>
    </source>
</reference>